<dbReference type="EMBL" id="QLLK01000001">
    <property type="protein sequence ID" value="RAI95091.1"/>
    <property type="molecule type" value="Genomic_DNA"/>
</dbReference>
<accession>A0A327PUW7</accession>
<dbReference type="Gene3D" id="2.60.40.10">
    <property type="entry name" value="Immunoglobulins"/>
    <property type="match status" value="1"/>
</dbReference>
<evidence type="ECO:0000313" key="3">
    <source>
        <dbReference type="EMBL" id="RAI95091.1"/>
    </source>
</evidence>
<dbReference type="NCBIfam" id="TIGR04131">
    <property type="entry name" value="Bac_Flav_CTERM"/>
    <property type="match status" value="1"/>
</dbReference>
<feature type="signal peptide" evidence="1">
    <location>
        <begin position="1"/>
        <end position="27"/>
    </location>
</feature>
<dbReference type="InterPro" id="IPR000601">
    <property type="entry name" value="PKD_dom"/>
</dbReference>
<feature type="domain" description="PKD" evidence="2">
    <location>
        <begin position="533"/>
        <end position="594"/>
    </location>
</feature>
<dbReference type="Proteomes" id="UP000249610">
    <property type="component" value="Unassembled WGS sequence"/>
</dbReference>
<dbReference type="PROSITE" id="PS50093">
    <property type="entry name" value="PKD"/>
    <property type="match status" value="1"/>
</dbReference>
<dbReference type="SMART" id="SM00089">
    <property type="entry name" value="PKD"/>
    <property type="match status" value="1"/>
</dbReference>
<name>A0A327PUW7_9BACT</name>
<feature type="chain" id="PRO_5016364517" evidence="1">
    <location>
        <begin position="28"/>
        <end position="692"/>
    </location>
</feature>
<dbReference type="Gene3D" id="2.60.40.740">
    <property type="match status" value="4"/>
</dbReference>
<proteinExistence type="predicted"/>
<comment type="caution">
    <text evidence="3">The sequence shown here is derived from an EMBL/GenBank/DDBJ whole genome shotgun (WGS) entry which is preliminary data.</text>
</comment>
<evidence type="ECO:0000313" key="4">
    <source>
        <dbReference type="Proteomes" id="UP000249610"/>
    </source>
</evidence>
<dbReference type="InterPro" id="IPR022409">
    <property type="entry name" value="PKD/Chitinase_dom"/>
</dbReference>
<gene>
    <name evidence="3" type="ORF">LV83_00342</name>
</gene>
<sequence length="692" mass="74733">MTKVCSTYGLMILSLFWCLVTSVSVSAQTKFEGSELIASQNRVETNSGVGITVGVSGKLALCSHSEKGHIILDVTGGTAPYTYRWNTLQTTKDRTNLFAGTYTVEITDAVGKVHIERIVVQPPYPLILNPLEKTDATCGSGMDGSAKISVKVGRGEPYQITWSNGLKDTWEATNLAPGTYSVTIADIYNCDVTTTFEIKAAAEGMQVAEAIQNLSCSGQNNGAINLEIKGGQAPYTFKWNNGSSTQNLTNLAAGTYSVLIKDQTGCSFQASYTVEAATSMQLKETVVPESCAGTSDGEIQVTTQGGTAPYTYKWSNGQTSTKLSNVIAGNYSLTVTDALGCTVEKQFNIGTASALEVELIEQSDITCSGSNSGVIRLNVKGNSGNYTTKWLDDPTADLNRENLSAGTYQLLVSDESGCSVSKSFTIADAQPIQARIETALDVDCTIGTITGVAWVSIQGGVQPYKISWSSGENDTREINFNTSGSLKVNITDALGCTSQTEVRVDFPTQINKAGRLDFDYRKLEINSEPEVQVDEEIIFESVISEEFIGWEWSFGDGKASKEKDPIHKFENAGNFEVILTAYDIYGCSSTEKNIIQVNAPLEFITIPNAFTPNGDGLNDTFIPKLRAVTEFSMTIFNTWGEKIYSTSSLETKGWDGTHDGQASPPGNYLYQITYTSKDSEQNTQTGGVTLIR</sequence>
<keyword evidence="1" id="KW-0732">Signal</keyword>
<dbReference type="Pfam" id="PF13585">
    <property type="entry name" value="CHU_C"/>
    <property type="match status" value="1"/>
</dbReference>
<dbReference type="InterPro" id="IPR013783">
    <property type="entry name" value="Ig-like_fold"/>
</dbReference>
<organism evidence="3 4">
    <name type="scientific">Algoriphagus yeomjeoni</name>
    <dbReference type="NCBI Taxonomy" id="291403"/>
    <lineage>
        <taxon>Bacteria</taxon>
        <taxon>Pseudomonadati</taxon>
        <taxon>Bacteroidota</taxon>
        <taxon>Cytophagia</taxon>
        <taxon>Cytophagales</taxon>
        <taxon>Cyclobacteriaceae</taxon>
        <taxon>Algoriphagus</taxon>
    </lineage>
</organism>
<dbReference type="AlphaFoldDB" id="A0A327PUW7"/>
<reference evidence="3 4" key="1">
    <citation type="submission" date="2018-06" db="EMBL/GenBank/DDBJ databases">
        <title>Genomic Encyclopedia of Archaeal and Bacterial Type Strains, Phase II (KMG-II): from individual species to whole genera.</title>
        <authorList>
            <person name="Goeker M."/>
        </authorList>
    </citation>
    <scope>NUCLEOTIDE SEQUENCE [LARGE SCALE GENOMIC DNA]</scope>
    <source>
        <strain evidence="3 4">DSM 23446</strain>
    </source>
</reference>
<dbReference type="InterPro" id="IPR035986">
    <property type="entry name" value="PKD_dom_sf"/>
</dbReference>
<dbReference type="SUPFAM" id="SSF49299">
    <property type="entry name" value="PKD domain"/>
    <property type="match status" value="1"/>
</dbReference>
<dbReference type="CDD" id="cd00146">
    <property type="entry name" value="PKD"/>
    <property type="match status" value="1"/>
</dbReference>
<dbReference type="RefSeq" id="WP_245946969.1">
    <property type="nucleotide sequence ID" value="NZ_QLLK01000001.1"/>
</dbReference>
<dbReference type="Pfam" id="PF18911">
    <property type="entry name" value="PKD_4"/>
    <property type="match status" value="1"/>
</dbReference>
<keyword evidence="4" id="KW-1185">Reference proteome</keyword>
<evidence type="ECO:0000259" key="2">
    <source>
        <dbReference type="PROSITE" id="PS50093"/>
    </source>
</evidence>
<evidence type="ECO:0000256" key="1">
    <source>
        <dbReference type="SAM" id="SignalP"/>
    </source>
</evidence>
<dbReference type="InterPro" id="IPR025667">
    <property type="entry name" value="SprB_repeat"/>
</dbReference>
<dbReference type="Pfam" id="PF13573">
    <property type="entry name" value="SprB"/>
    <property type="match status" value="4"/>
</dbReference>
<protein>
    <submittedName>
        <fullName evidence="3">Gliding motility-associated-like protein</fullName>
    </submittedName>
</protein>
<dbReference type="InterPro" id="IPR026341">
    <property type="entry name" value="T9SS_type_B"/>
</dbReference>